<name>A0A316Z231_9BASI</name>
<dbReference type="Proteomes" id="UP000245946">
    <property type="component" value="Unassembled WGS sequence"/>
</dbReference>
<reference evidence="4 5" key="1">
    <citation type="journal article" date="2018" name="Mol. Biol. Evol.">
        <title>Broad Genomic Sampling Reveals a Smut Pathogenic Ancestry of the Fungal Clade Ustilaginomycotina.</title>
        <authorList>
            <person name="Kijpornyongpan T."/>
            <person name="Mondo S.J."/>
            <person name="Barry K."/>
            <person name="Sandor L."/>
            <person name="Lee J."/>
            <person name="Lipzen A."/>
            <person name="Pangilinan J."/>
            <person name="LaButti K."/>
            <person name="Hainaut M."/>
            <person name="Henrissat B."/>
            <person name="Grigoriev I.V."/>
            <person name="Spatafora J.W."/>
            <person name="Aime M.C."/>
        </authorList>
    </citation>
    <scope>NUCLEOTIDE SEQUENCE [LARGE SCALE GENOMIC DNA]</scope>
    <source>
        <strain evidence="4 5">MCA 4186</strain>
    </source>
</reference>
<dbReference type="OrthoDB" id="543156at2759"/>
<dbReference type="PANTHER" id="PTHR48094:SF12">
    <property type="entry name" value="PARKINSON DISEASE PROTEIN 7 HOMOLOG"/>
    <property type="match status" value="1"/>
</dbReference>
<protein>
    <recommendedName>
        <fullName evidence="1">D-lactate dehydratase</fullName>
        <ecNumber evidence="1">4.2.1.130</ecNumber>
    </recommendedName>
</protein>
<evidence type="ECO:0000313" key="4">
    <source>
        <dbReference type="EMBL" id="PWN95591.1"/>
    </source>
</evidence>
<proteinExistence type="predicted"/>
<evidence type="ECO:0000256" key="1">
    <source>
        <dbReference type="ARBA" id="ARBA00013134"/>
    </source>
</evidence>
<dbReference type="GeneID" id="37271921"/>
<evidence type="ECO:0000256" key="2">
    <source>
        <dbReference type="ARBA" id="ARBA00048082"/>
    </source>
</evidence>
<dbReference type="NCBIfam" id="TIGR01383">
    <property type="entry name" value="not_thiJ"/>
    <property type="match status" value="1"/>
</dbReference>
<evidence type="ECO:0000313" key="5">
    <source>
        <dbReference type="Proteomes" id="UP000245946"/>
    </source>
</evidence>
<dbReference type="InterPro" id="IPR029062">
    <property type="entry name" value="Class_I_gatase-like"/>
</dbReference>
<dbReference type="EC" id="4.2.1.130" evidence="1"/>
<dbReference type="RefSeq" id="XP_025595870.1">
    <property type="nucleotide sequence ID" value="XM_025744377.1"/>
</dbReference>
<dbReference type="GO" id="GO:0019172">
    <property type="term" value="F:glyoxalase III activity"/>
    <property type="evidence" value="ECO:0007669"/>
    <property type="project" value="UniProtKB-EC"/>
</dbReference>
<dbReference type="GO" id="GO:0005739">
    <property type="term" value="C:mitochondrion"/>
    <property type="evidence" value="ECO:0007669"/>
    <property type="project" value="TreeGrafter"/>
</dbReference>
<feature type="domain" description="DJ-1/PfpI" evidence="3">
    <location>
        <begin position="4"/>
        <end position="182"/>
    </location>
</feature>
<dbReference type="CDD" id="cd03135">
    <property type="entry name" value="GATase1_DJ-1"/>
    <property type="match status" value="1"/>
</dbReference>
<sequence>MAPSALIFLAQGTEETEFVATYDVLARAGVRVQSVYVGSSSQSSESGGEPHGAALATCSRGVRIAPDLRLPDLAGGKGLEYDALIVPGGNDGAATISANEDVQKLLSAAYGKGKVVAAICAGSLAIKAANIAPDSAITSHPSVKDQLSSDYRYKEDRVVVAEKLITSRGPGTVFAFALAIVEALCGEEKRKEVEAPMVLSDKL</sequence>
<dbReference type="Pfam" id="PF01965">
    <property type="entry name" value="DJ-1_PfpI"/>
    <property type="match status" value="1"/>
</dbReference>
<dbReference type="InterPro" id="IPR006287">
    <property type="entry name" value="DJ-1"/>
</dbReference>
<keyword evidence="5" id="KW-1185">Reference proteome</keyword>
<dbReference type="PANTHER" id="PTHR48094">
    <property type="entry name" value="PROTEIN/NUCLEIC ACID DEGLYCASE DJ-1-RELATED"/>
    <property type="match status" value="1"/>
</dbReference>
<gene>
    <name evidence="4" type="ORF">FA09DRAFT_340920</name>
</gene>
<dbReference type="InterPro" id="IPR050325">
    <property type="entry name" value="Prot/Nucl_acid_deglycase"/>
</dbReference>
<dbReference type="GO" id="GO:0006979">
    <property type="term" value="P:response to oxidative stress"/>
    <property type="evidence" value="ECO:0007669"/>
    <property type="project" value="TreeGrafter"/>
</dbReference>
<dbReference type="SUPFAM" id="SSF52317">
    <property type="entry name" value="Class I glutamine amidotransferase-like"/>
    <property type="match status" value="1"/>
</dbReference>
<dbReference type="GO" id="GO:0005634">
    <property type="term" value="C:nucleus"/>
    <property type="evidence" value="ECO:0007669"/>
    <property type="project" value="TreeGrafter"/>
</dbReference>
<evidence type="ECO:0000259" key="3">
    <source>
        <dbReference type="Pfam" id="PF01965"/>
    </source>
</evidence>
<dbReference type="Gene3D" id="3.40.50.880">
    <property type="match status" value="1"/>
</dbReference>
<comment type="catalytic activity">
    <reaction evidence="2">
        <text>methylglyoxal + H2O = (R)-lactate + H(+)</text>
        <dbReference type="Rhea" id="RHEA:27754"/>
        <dbReference type="ChEBI" id="CHEBI:15377"/>
        <dbReference type="ChEBI" id="CHEBI:15378"/>
        <dbReference type="ChEBI" id="CHEBI:16004"/>
        <dbReference type="ChEBI" id="CHEBI:17158"/>
        <dbReference type="EC" id="4.2.1.130"/>
    </reaction>
</comment>
<dbReference type="InterPro" id="IPR002818">
    <property type="entry name" value="DJ-1/PfpI"/>
</dbReference>
<dbReference type="GO" id="GO:1903189">
    <property type="term" value="P:glyoxal metabolic process"/>
    <property type="evidence" value="ECO:0007669"/>
    <property type="project" value="TreeGrafter"/>
</dbReference>
<accession>A0A316Z231</accession>
<dbReference type="AlphaFoldDB" id="A0A316Z231"/>
<dbReference type="STRING" id="58919.A0A316Z231"/>
<dbReference type="EMBL" id="KZ819303">
    <property type="protein sequence ID" value="PWN95591.1"/>
    <property type="molecule type" value="Genomic_DNA"/>
</dbReference>
<organism evidence="4 5">
    <name type="scientific">Tilletiopsis washingtonensis</name>
    <dbReference type="NCBI Taxonomy" id="58919"/>
    <lineage>
        <taxon>Eukaryota</taxon>
        <taxon>Fungi</taxon>
        <taxon>Dikarya</taxon>
        <taxon>Basidiomycota</taxon>
        <taxon>Ustilaginomycotina</taxon>
        <taxon>Exobasidiomycetes</taxon>
        <taxon>Entylomatales</taxon>
        <taxon>Entylomatales incertae sedis</taxon>
        <taxon>Tilletiopsis</taxon>
    </lineage>
</organism>